<evidence type="ECO:0000256" key="2">
    <source>
        <dbReference type="SAM" id="SignalP"/>
    </source>
</evidence>
<dbReference type="EMBL" id="OE179169">
    <property type="protein sequence ID" value="CAD7567845.1"/>
    <property type="molecule type" value="Genomic_DNA"/>
</dbReference>
<protein>
    <submittedName>
        <fullName evidence="3">(California timema) hypothetical protein</fullName>
    </submittedName>
</protein>
<keyword evidence="2" id="KW-0732">Signal</keyword>
<proteinExistence type="predicted"/>
<accession>A0A7R9P2Y6</accession>
<feature type="chain" id="PRO_5030538198" evidence="2">
    <location>
        <begin position="26"/>
        <end position="441"/>
    </location>
</feature>
<sequence length="441" mass="49422">MKKSQLLQVLHLATSLLLMTLCVNCMLNVSGHPRAFPKVLWGPPVCNEAAHNKKQTLTPAHRTAEEVKEGFDNQIIPCRDRGLNPGPPAQKSDTFSLYHQRHTYNTTQRQLAEQQTSHELSPRNFACSKKVTSDCYDNHPETNADFRGVAGVRHFLWNQWLSTYDEVENSPSSVTRYCRGPPPDGGWLSPGPPPTYTDNFRISGKDARNTGANLGFTSPMVSLVPTDSSQSEVSVFKSSAKVPAITSLMVTVLSENMKIVPKPNNFKPNVAWIELEEVNPHLRGGRVENHLGKSTPSSPDKDSNLDLPVLSSRAQHDKRVSQLRHRGGIIFISRPGKVRSCLALFGTPGSRPVHTALKPPLDRIIAFAVVLSIRCDAHRDNIFLHLNDHCYFFNKLMKKSIDNSFITIDNRCIPYDLTYEYDPHSMWWINVNHMGESGPEL</sequence>
<feature type="signal peptide" evidence="2">
    <location>
        <begin position="1"/>
        <end position="25"/>
    </location>
</feature>
<name>A0A7R9P2Y6_TIMCA</name>
<gene>
    <name evidence="3" type="ORF">TCMB3V08_LOCUS627</name>
</gene>
<evidence type="ECO:0000256" key="1">
    <source>
        <dbReference type="SAM" id="MobiDB-lite"/>
    </source>
</evidence>
<organism evidence="3">
    <name type="scientific">Timema californicum</name>
    <name type="common">California timema</name>
    <name type="synonym">Walking stick</name>
    <dbReference type="NCBI Taxonomy" id="61474"/>
    <lineage>
        <taxon>Eukaryota</taxon>
        <taxon>Metazoa</taxon>
        <taxon>Ecdysozoa</taxon>
        <taxon>Arthropoda</taxon>
        <taxon>Hexapoda</taxon>
        <taxon>Insecta</taxon>
        <taxon>Pterygota</taxon>
        <taxon>Neoptera</taxon>
        <taxon>Polyneoptera</taxon>
        <taxon>Phasmatodea</taxon>
        <taxon>Timematodea</taxon>
        <taxon>Timematoidea</taxon>
        <taxon>Timematidae</taxon>
        <taxon>Timema</taxon>
    </lineage>
</organism>
<feature type="region of interest" description="Disordered" evidence="1">
    <location>
        <begin position="285"/>
        <end position="307"/>
    </location>
</feature>
<evidence type="ECO:0000313" key="3">
    <source>
        <dbReference type="EMBL" id="CAD7567845.1"/>
    </source>
</evidence>
<reference evidence="3" key="1">
    <citation type="submission" date="2020-11" db="EMBL/GenBank/DDBJ databases">
        <authorList>
            <person name="Tran Van P."/>
        </authorList>
    </citation>
    <scope>NUCLEOTIDE SEQUENCE</scope>
</reference>
<dbReference type="AlphaFoldDB" id="A0A7R9P2Y6"/>